<accession>A0A174ETI3</accession>
<sequence length="117" mass="13889">MQKNWNYTRYTEEGEYRGSFKDMMEFIKSNFNGTIKVYDITNNLVKIIGECIFEDKESYAIFYAVDEGRMIIFSSIFLNEFFVYSYGIDENKVPYISFLDIINNKDGMIKLVNIDEK</sequence>
<name>A0A174ETI3_9CLOT</name>
<dbReference type="EMBL" id="CYZV01000023">
    <property type="protein sequence ID" value="CUO39968.1"/>
    <property type="molecule type" value="Genomic_DNA"/>
</dbReference>
<evidence type="ECO:0000313" key="1">
    <source>
        <dbReference type="EMBL" id="CUO39968.1"/>
    </source>
</evidence>
<proteinExistence type="predicted"/>
<evidence type="ECO:0000313" key="2">
    <source>
        <dbReference type="Proteomes" id="UP000095558"/>
    </source>
</evidence>
<protein>
    <submittedName>
        <fullName evidence="1">Uncharacterized protein</fullName>
    </submittedName>
</protein>
<dbReference type="Proteomes" id="UP000095558">
    <property type="component" value="Unassembled WGS sequence"/>
</dbReference>
<dbReference type="AlphaFoldDB" id="A0A174ETI3"/>
<organism evidence="1 2">
    <name type="scientific">Clostridium disporicum</name>
    <dbReference type="NCBI Taxonomy" id="84024"/>
    <lineage>
        <taxon>Bacteria</taxon>
        <taxon>Bacillati</taxon>
        <taxon>Bacillota</taxon>
        <taxon>Clostridia</taxon>
        <taxon>Eubacteriales</taxon>
        <taxon>Clostridiaceae</taxon>
        <taxon>Clostridium</taxon>
    </lineage>
</organism>
<reference evidence="1 2" key="1">
    <citation type="submission" date="2015-09" db="EMBL/GenBank/DDBJ databases">
        <authorList>
            <consortium name="Pathogen Informatics"/>
        </authorList>
    </citation>
    <scope>NUCLEOTIDE SEQUENCE [LARGE SCALE GENOMIC DNA]</scope>
    <source>
        <strain evidence="1 2">2789STDY5834855</strain>
    </source>
</reference>
<gene>
    <name evidence="1" type="ORF">ERS852470_02231</name>
</gene>
<dbReference type="RefSeq" id="WP_055276927.1">
    <property type="nucleotide sequence ID" value="NZ_CYZV01000023.1"/>
</dbReference>